<gene>
    <name evidence="1" type="ORF">B0A49_13693</name>
</gene>
<keyword evidence="2" id="KW-1185">Reference proteome</keyword>
<dbReference type="AlphaFoldDB" id="A0A4U0VNT4"/>
<organism evidence="1 2">
    <name type="scientific">Cryomyces minteri</name>
    <dbReference type="NCBI Taxonomy" id="331657"/>
    <lineage>
        <taxon>Eukaryota</taxon>
        <taxon>Fungi</taxon>
        <taxon>Dikarya</taxon>
        <taxon>Ascomycota</taxon>
        <taxon>Pezizomycotina</taxon>
        <taxon>Dothideomycetes</taxon>
        <taxon>Dothideomycetes incertae sedis</taxon>
        <taxon>Cryomyces</taxon>
    </lineage>
</organism>
<reference evidence="1 2" key="1">
    <citation type="submission" date="2017-03" db="EMBL/GenBank/DDBJ databases">
        <title>Genomes of endolithic fungi from Antarctica.</title>
        <authorList>
            <person name="Coleine C."/>
            <person name="Masonjones S."/>
            <person name="Stajich J.E."/>
        </authorList>
    </citation>
    <scope>NUCLEOTIDE SEQUENCE [LARGE SCALE GENOMIC DNA]</scope>
    <source>
        <strain evidence="1 2">CCFEE 5187</strain>
    </source>
</reference>
<protein>
    <submittedName>
        <fullName evidence="1">Uncharacterized protein</fullName>
    </submittedName>
</protein>
<proteinExistence type="predicted"/>
<dbReference type="Proteomes" id="UP000308768">
    <property type="component" value="Unassembled WGS sequence"/>
</dbReference>
<accession>A0A4U0VNT4</accession>
<evidence type="ECO:0000313" key="2">
    <source>
        <dbReference type="Proteomes" id="UP000308768"/>
    </source>
</evidence>
<name>A0A4U0VNT4_9PEZI</name>
<evidence type="ECO:0000313" key="1">
    <source>
        <dbReference type="EMBL" id="TKA51024.1"/>
    </source>
</evidence>
<dbReference type="EMBL" id="NAJN01002570">
    <property type="protein sequence ID" value="TKA51024.1"/>
    <property type="molecule type" value="Genomic_DNA"/>
</dbReference>
<comment type="caution">
    <text evidence="1">The sequence shown here is derived from an EMBL/GenBank/DDBJ whole genome shotgun (WGS) entry which is preliminary data.</text>
</comment>
<dbReference type="OrthoDB" id="5240244at2759"/>
<dbReference type="STRING" id="331657.A0A4U0VNT4"/>
<sequence length="265" mass="30356">MSQQVQTAFGVPVNPNIRLHFWDMGTAAYAEIAKIFHKGEEYANEDVVWAAWLQICIVYFPSWTANPTGPRWAIERESYRGPPPLDPSQIKPDILAIKLTPGPPQLGQPPQFNARDFLWIECKAPKHDKPFGWKDALNEATQRLQHAHPGREVFLLIAIGLKCMFCVWDPINFIQQQPRLFVRSADNKIDWPIDPRIKPFLVADWVDRITGQIRTTLGMSLDCWSEEQVPGGQSYLRNWRNLGRIEETLVAIQNIALQGFNPAEF</sequence>